<dbReference type="RefSeq" id="XP_018231477.1">
    <property type="nucleotide sequence ID" value="XM_018372537.1"/>
</dbReference>
<dbReference type="eggNOG" id="ENOG502S54T">
    <property type="taxonomic scope" value="Eukaryota"/>
</dbReference>
<dbReference type="OrthoDB" id="1112565at2759"/>
<dbReference type="VEuPathDB" id="FungiDB:T551_00270"/>
<dbReference type="InterPro" id="IPR001781">
    <property type="entry name" value="Znf_LIM"/>
</dbReference>
<sequence length="557" mass="64092">MDKDDSLSQENNHENHNISLNIEFNKKNKEKDKFSKTDFAKNAKNYPDLPSKFLEKNIPWLCSLCFETFSSNKLIYNTIGEQEVHYCKNCHFHLSSKDYDLYLNDINNTTQINQDENSQKMYSKKIDRNGDIQNNSQIETNKQSFYENDFITNIENSNKSLLKSTNSIKSSKEYTSRILNSPDKNNSSTINNLTKANILQTCISIRQNSIKNSKMQELLIRKKRNSLNIRKHIENFTEIKRLHNSSGTSDIINIPSRLSNSPDKIIKTENIESKVSLITLSEAQTSVSQENIPPTLTSTKNYKNKLFSTNFAKSENNVLSIIDCNSFPEKDVFSKHLKISSNQEKQPLFLCDSCKKDLTNTIIHITKEKKYHQECFKCYFCNIPFEGNNYIFYKNNIYHKKCISELEDNFLSKSILKKKNLPETINIESLKDNASTKLLSTKKKPFPKFGGFDSILLITLSSPNYILACSGCSDSITFLESYPGPNSTKWHKKCLKCTGGCGKNMDSGALNEVDKNGKMKIYCRACWDNVKRKKRMAIPLVMSNTLRDFSTFENRNI</sequence>
<proteinExistence type="predicted"/>
<evidence type="ECO:0000313" key="6">
    <source>
        <dbReference type="Proteomes" id="UP000053447"/>
    </source>
</evidence>
<dbReference type="PROSITE" id="PS00478">
    <property type="entry name" value="LIM_DOMAIN_1"/>
    <property type="match status" value="1"/>
</dbReference>
<evidence type="ECO:0000259" key="4">
    <source>
        <dbReference type="PROSITE" id="PS50023"/>
    </source>
</evidence>
<dbReference type="EMBL" id="LFWA01000001">
    <property type="protein sequence ID" value="KTW32785.1"/>
    <property type="molecule type" value="Genomic_DNA"/>
</dbReference>
<name>A0A0W4ZWN7_PNEJ7</name>
<dbReference type="GO" id="GO:0046872">
    <property type="term" value="F:metal ion binding"/>
    <property type="evidence" value="ECO:0007669"/>
    <property type="project" value="UniProtKB-KW"/>
</dbReference>
<keyword evidence="6" id="KW-1185">Reference proteome</keyword>
<evidence type="ECO:0000256" key="3">
    <source>
        <dbReference type="PROSITE-ProRule" id="PRU00125"/>
    </source>
</evidence>
<dbReference type="GeneID" id="28938792"/>
<evidence type="ECO:0000313" key="5">
    <source>
        <dbReference type="EMBL" id="KTW32785.1"/>
    </source>
</evidence>
<dbReference type="Gene3D" id="2.10.110.10">
    <property type="entry name" value="Cysteine Rich Protein"/>
    <property type="match status" value="2"/>
</dbReference>
<dbReference type="AlphaFoldDB" id="A0A0W4ZWN7"/>
<evidence type="ECO:0000256" key="2">
    <source>
        <dbReference type="ARBA" id="ARBA00022833"/>
    </source>
</evidence>
<protein>
    <recommendedName>
        <fullName evidence="4">LIM zinc-binding domain-containing protein</fullName>
    </recommendedName>
</protein>
<accession>A0A0W4ZWN7</accession>
<feature type="domain" description="LIM zinc-binding" evidence="4">
    <location>
        <begin position="349"/>
        <end position="409"/>
    </location>
</feature>
<reference evidence="6" key="1">
    <citation type="journal article" date="2016" name="Nat. Commun.">
        <title>Genome analysis of three Pneumocystis species reveals adaptation mechanisms to life exclusively in mammalian hosts.</title>
        <authorList>
            <person name="Ma L."/>
            <person name="Chen Z."/>
            <person name="Huang D.W."/>
            <person name="Kutty G."/>
            <person name="Ishihara M."/>
            <person name="Wang H."/>
            <person name="Abouelleil A."/>
            <person name="Bishop L."/>
            <person name="Davey E."/>
            <person name="Deng R."/>
            <person name="Deng X."/>
            <person name="Fan L."/>
            <person name="Fantoni G."/>
            <person name="Fitzgerald M."/>
            <person name="Gogineni E."/>
            <person name="Goldberg J.M."/>
            <person name="Handley G."/>
            <person name="Hu X."/>
            <person name="Huber C."/>
            <person name="Jiao X."/>
            <person name="Jones K."/>
            <person name="Levin J.Z."/>
            <person name="Liu Y."/>
            <person name="Macdonald P."/>
            <person name="Melnikov A."/>
            <person name="Raley C."/>
            <person name="Sassi M."/>
            <person name="Sherman B.T."/>
            <person name="Song X."/>
            <person name="Sykes S."/>
            <person name="Tran B."/>
            <person name="Walsh L."/>
            <person name="Xia Y."/>
            <person name="Yang J."/>
            <person name="Young S."/>
            <person name="Zeng Q."/>
            <person name="Zheng X."/>
            <person name="Stephens R."/>
            <person name="Nusbaum C."/>
            <person name="Birren B.W."/>
            <person name="Azadi P."/>
            <person name="Lempicki R.A."/>
            <person name="Cuomo C.A."/>
            <person name="Kovacs J.A."/>
        </authorList>
    </citation>
    <scope>NUCLEOTIDE SEQUENCE [LARGE SCALE GENOMIC DNA]</scope>
    <source>
        <strain evidence="6">RU7</strain>
    </source>
</reference>
<keyword evidence="3" id="KW-0440">LIM domain</keyword>
<keyword evidence="2 3" id="KW-0862">Zinc</keyword>
<dbReference type="PROSITE" id="PS50023">
    <property type="entry name" value="LIM_DOMAIN_2"/>
    <property type="match status" value="1"/>
</dbReference>
<gene>
    <name evidence="5" type="ORF">T551_00270</name>
</gene>
<dbReference type="GO" id="GO:0030695">
    <property type="term" value="F:GTPase regulator activity"/>
    <property type="evidence" value="ECO:0007669"/>
    <property type="project" value="UniProtKB-ARBA"/>
</dbReference>
<dbReference type="Proteomes" id="UP000053447">
    <property type="component" value="Unassembled WGS sequence"/>
</dbReference>
<evidence type="ECO:0000256" key="1">
    <source>
        <dbReference type="ARBA" id="ARBA00022723"/>
    </source>
</evidence>
<keyword evidence="1 3" id="KW-0479">Metal-binding</keyword>
<dbReference type="SMART" id="SM00132">
    <property type="entry name" value="LIM"/>
    <property type="match status" value="2"/>
</dbReference>
<dbReference type="CDD" id="cd08368">
    <property type="entry name" value="LIM"/>
    <property type="match status" value="1"/>
</dbReference>
<dbReference type="Pfam" id="PF00412">
    <property type="entry name" value="LIM"/>
    <property type="match status" value="2"/>
</dbReference>
<organism evidence="5 6">
    <name type="scientific">Pneumocystis jirovecii (strain RU7)</name>
    <name type="common">Human pneumocystis pneumonia agent</name>
    <dbReference type="NCBI Taxonomy" id="1408657"/>
    <lineage>
        <taxon>Eukaryota</taxon>
        <taxon>Fungi</taxon>
        <taxon>Dikarya</taxon>
        <taxon>Ascomycota</taxon>
        <taxon>Taphrinomycotina</taxon>
        <taxon>Pneumocystomycetes</taxon>
        <taxon>Pneumocystaceae</taxon>
        <taxon>Pneumocystis</taxon>
    </lineage>
</organism>
<dbReference type="STRING" id="1408657.A0A0W4ZWN7"/>
<comment type="caution">
    <text evidence="5">The sequence shown here is derived from an EMBL/GenBank/DDBJ whole genome shotgun (WGS) entry which is preliminary data.</text>
</comment>